<dbReference type="PANTHER" id="PTHR32322">
    <property type="entry name" value="INNER MEMBRANE TRANSPORTER"/>
    <property type="match status" value="1"/>
</dbReference>
<feature type="transmembrane region" description="Helical" evidence="6">
    <location>
        <begin position="69"/>
        <end position="89"/>
    </location>
</feature>
<dbReference type="InterPro" id="IPR000620">
    <property type="entry name" value="EamA_dom"/>
</dbReference>
<dbReference type="STRING" id="64969.SAMN02745127_00017"/>
<protein>
    <submittedName>
        <fullName evidence="8">EamA family transporter</fullName>
    </submittedName>
</protein>
<keyword evidence="9" id="KW-1185">Reference proteome</keyword>
<feature type="transmembrane region" description="Helical" evidence="6">
    <location>
        <begin position="184"/>
        <end position="211"/>
    </location>
</feature>
<evidence type="ECO:0000313" key="8">
    <source>
        <dbReference type="EMBL" id="OPX55980.1"/>
    </source>
</evidence>
<name>A0A1V4T7S2_9GAMM</name>
<evidence type="ECO:0000259" key="7">
    <source>
        <dbReference type="Pfam" id="PF00892"/>
    </source>
</evidence>
<gene>
    <name evidence="8" type="ORF">BTE48_05290</name>
</gene>
<dbReference type="Proteomes" id="UP000191418">
    <property type="component" value="Unassembled WGS sequence"/>
</dbReference>
<feature type="domain" description="EamA" evidence="7">
    <location>
        <begin position="154"/>
        <end position="293"/>
    </location>
</feature>
<feature type="transmembrane region" description="Helical" evidence="6">
    <location>
        <begin position="153"/>
        <end position="172"/>
    </location>
</feature>
<dbReference type="GO" id="GO:0016020">
    <property type="term" value="C:membrane"/>
    <property type="evidence" value="ECO:0007669"/>
    <property type="project" value="UniProtKB-SubCell"/>
</dbReference>
<accession>A0A1V4T7S2</accession>
<feature type="transmembrane region" description="Helical" evidence="6">
    <location>
        <begin position="253"/>
        <end position="272"/>
    </location>
</feature>
<dbReference type="InterPro" id="IPR037185">
    <property type="entry name" value="EmrE-like"/>
</dbReference>
<comment type="similarity">
    <text evidence="2">Belongs to the EamA transporter family.</text>
</comment>
<feature type="transmembrane region" description="Helical" evidence="6">
    <location>
        <begin position="278"/>
        <end position="301"/>
    </location>
</feature>
<comment type="caution">
    <text evidence="8">The sequence shown here is derived from an EMBL/GenBank/DDBJ whole genome shotgun (WGS) entry which is preliminary data.</text>
</comment>
<dbReference type="SUPFAM" id="SSF103481">
    <property type="entry name" value="Multidrug resistance efflux transporter EmrE"/>
    <property type="match status" value="2"/>
</dbReference>
<proteinExistence type="inferred from homology"/>
<feature type="transmembrane region" description="Helical" evidence="6">
    <location>
        <begin position="121"/>
        <end position="141"/>
    </location>
</feature>
<keyword evidence="3 6" id="KW-0812">Transmembrane</keyword>
<feature type="transmembrane region" description="Helical" evidence="6">
    <location>
        <begin position="95"/>
        <end position="114"/>
    </location>
</feature>
<dbReference type="InterPro" id="IPR050638">
    <property type="entry name" value="AA-Vitamin_Transporters"/>
</dbReference>
<dbReference type="EMBL" id="MTSM01000005">
    <property type="protein sequence ID" value="OPX55980.1"/>
    <property type="molecule type" value="Genomic_DNA"/>
</dbReference>
<comment type="subcellular location">
    <subcellularLocation>
        <location evidence="1">Membrane</location>
        <topology evidence="1">Multi-pass membrane protein</topology>
    </subcellularLocation>
</comment>
<dbReference type="Pfam" id="PF00892">
    <property type="entry name" value="EamA"/>
    <property type="match status" value="2"/>
</dbReference>
<dbReference type="PANTHER" id="PTHR32322:SF2">
    <property type="entry name" value="EAMA DOMAIN-CONTAINING PROTEIN"/>
    <property type="match status" value="1"/>
</dbReference>
<dbReference type="AlphaFoldDB" id="A0A1V4T7S2"/>
<sequence>MSSILMSVLLTILMTALAPAIWGTTYIVTSEILPADSPFTAATIRCLPAGLLLILISRYIPKRHEWPKLIALSALNIGCFQALLFIAAYRLSGGLAAVIGAVQPLITLGLVWLMQGERPNWLSLLASILSITGMTLLLLSPKLDQHTAMQWDTIGIIAALVGAISMALGMYFSKHRQNTSSATALSIPLLAFTGWQLALGGMMLLPFSLLIDPAIPRLTHIHIAGYSYLTLVGTLLAYALWFKGIQQLPPVAVSALGLLSPLSAIALGWIFLGERIEGTALIGLITVLVSVLAVQWSQLLIKPSAKKSLANTDR</sequence>
<evidence type="ECO:0000313" key="9">
    <source>
        <dbReference type="Proteomes" id="UP000191418"/>
    </source>
</evidence>
<evidence type="ECO:0000256" key="1">
    <source>
        <dbReference type="ARBA" id="ARBA00004141"/>
    </source>
</evidence>
<keyword evidence="4 6" id="KW-1133">Transmembrane helix</keyword>
<evidence type="ECO:0000256" key="2">
    <source>
        <dbReference type="ARBA" id="ARBA00007362"/>
    </source>
</evidence>
<evidence type="ECO:0000256" key="4">
    <source>
        <dbReference type="ARBA" id="ARBA00022989"/>
    </source>
</evidence>
<keyword evidence="5 6" id="KW-0472">Membrane</keyword>
<feature type="domain" description="EamA" evidence="7">
    <location>
        <begin position="11"/>
        <end position="138"/>
    </location>
</feature>
<feature type="transmembrane region" description="Helical" evidence="6">
    <location>
        <begin position="223"/>
        <end position="241"/>
    </location>
</feature>
<evidence type="ECO:0000256" key="3">
    <source>
        <dbReference type="ARBA" id="ARBA00022692"/>
    </source>
</evidence>
<evidence type="ECO:0000256" key="5">
    <source>
        <dbReference type="ARBA" id="ARBA00023136"/>
    </source>
</evidence>
<feature type="transmembrane region" description="Helical" evidence="6">
    <location>
        <begin position="39"/>
        <end position="57"/>
    </location>
</feature>
<reference evidence="8 9" key="1">
    <citation type="submission" date="2017-01" db="EMBL/GenBank/DDBJ databases">
        <title>Genome Sequencing of a Marine Spirillum, Oceanospirillum multiglobuliferum ATCC 33336, from Japan.</title>
        <authorList>
            <person name="Carney J.G."/>
            <person name="Trachtenberg A.M."/>
            <person name="Rheaume B.A."/>
            <person name="Linnane J.D."/>
            <person name="Pitts N.L."/>
            <person name="Mykles D.L."/>
            <person name="Maclea K.S."/>
        </authorList>
    </citation>
    <scope>NUCLEOTIDE SEQUENCE [LARGE SCALE GENOMIC DNA]</scope>
    <source>
        <strain evidence="8 9">ATCC 33336</strain>
    </source>
</reference>
<organism evidence="8 9">
    <name type="scientific">Oceanospirillum multiglobuliferum</name>
    <dbReference type="NCBI Taxonomy" id="64969"/>
    <lineage>
        <taxon>Bacteria</taxon>
        <taxon>Pseudomonadati</taxon>
        <taxon>Pseudomonadota</taxon>
        <taxon>Gammaproteobacteria</taxon>
        <taxon>Oceanospirillales</taxon>
        <taxon>Oceanospirillaceae</taxon>
        <taxon>Oceanospirillum</taxon>
    </lineage>
</organism>
<evidence type="ECO:0000256" key="6">
    <source>
        <dbReference type="SAM" id="Phobius"/>
    </source>
</evidence>